<comment type="caution">
    <text evidence="16">The sequence shown here is derived from an EMBL/GenBank/DDBJ whole genome shotgun (WGS) entry which is preliminary data.</text>
</comment>
<keyword evidence="6" id="KW-0547">Nucleotide-binding</keyword>
<evidence type="ECO:0000256" key="2">
    <source>
        <dbReference type="ARBA" id="ARBA00022475"/>
    </source>
</evidence>
<dbReference type="PANTHER" id="PTHR27002:SF1111">
    <property type="entry name" value="NON-SPECIFIC SERINE_THREONINE PROTEIN KINASE"/>
    <property type="match status" value="1"/>
</dbReference>
<evidence type="ECO:0000259" key="14">
    <source>
        <dbReference type="PROSITE" id="PS50927"/>
    </source>
</evidence>
<dbReference type="InterPro" id="IPR001245">
    <property type="entry name" value="Ser-Thr/Tyr_kinase_cat_dom"/>
</dbReference>
<keyword evidence="5 12" id="KW-0732">Signal</keyword>
<dbReference type="PROSITE" id="PS50927">
    <property type="entry name" value="BULB_LECTIN"/>
    <property type="match status" value="1"/>
</dbReference>
<protein>
    <submittedName>
        <fullName evidence="16">Uncharacterized protein</fullName>
    </submittedName>
</protein>
<dbReference type="CDD" id="cd01098">
    <property type="entry name" value="PAN_AP_plant"/>
    <property type="match status" value="1"/>
</dbReference>
<keyword evidence="7" id="KW-0418">Kinase</keyword>
<feature type="domain" description="Protein kinase" evidence="13">
    <location>
        <begin position="727"/>
        <end position="1003"/>
    </location>
</feature>
<accession>A0ABQ7VSQ8</accession>
<keyword evidence="3" id="KW-0723">Serine/threonine-protein kinase</keyword>
<dbReference type="Gene3D" id="3.30.200.20">
    <property type="entry name" value="Phosphorylase Kinase, domain 1"/>
    <property type="match status" value="1"/>
</dbReference>
<evidence type="ECO:0000256" key="4">
    <source>
        <dbReference type="ARBA" id="ARBA00022679"/>
    </source>
</evidence>
<dbReference type="Gene3D" id="1.10.510.10">
    <property type="entry name" value="Transferase(Phosphotransferase) domain 1"/>
    <property type="match status" value="1"/>
</dbReference>
<evidence type="ECO:0000259" key="13">
    <source>
        <dbReference type="PROSITE" id="PS50011"/>
    </source>
</evidence>
<name>A0ABQ7VSQ8_SOLTU</name>
<keyword evidence="11" id="KW-0812">Transmembrane</keyword>
<dbReference type="SMART" id="SM00108">
    <property type="entry name" value="B_lectin"/>
    <property type="match status" value="1"/>
</dbReference>
<dbReference type="Proteomes" id="UP000826656">
    <property type="component" value="Unassembled WGS sequence"/>
</dbReference>
<dbReference type="InterPro" id="IPR000858">
    <property type="entry name" value="S_locus_glycoprot_dom"/>
</dbReference>
<reference evidence="16 17" key="1">
    <citation type="journal article" date="2021" name="bioRxiv">
        <title>Chromosome-scale and haplotype-resolved genome assembly of a tetraploid potato cultivar.</title>
        <authorList>
            <person name="Sun H."/>
            <person name="Jiao W.-B."/>
            <person name="Krause K."/>
            <person name="Campoy J.A."/>
            <person name="Goel M."/>
            <person name="Folz-Donahue K."/>
            <person name="Kukat C."/>
            <person name="Huettel B."/>
            <person name="Schneeberger K."/>
        </authorList>
    </citation>
    <scope>NUCLEOTIDE SEQUENCE [LARGE SCALE GENOMIC DNA]</scope>
    <source>
        <strain evidence="16">SolTubOtavaFocal</strain>
        <tissue evidence="16">Leaves</tissue>
    </source>
</reference>
<dbReference type="Pfam" id="PF07714">
    <property type="entry name" value="PK_Tyr_Ser-Thr"/>
    <property type="match status" value="1"/>
</dbReference>
<dbReference type="Pfam" id="PF01453">
    <property type="entry name" value="B_lectin"/>
    <property type="match status" value="1"/>
</dbReference>
<dbReference type="PANTHER" id="PTHR27002">
    <property type="entry name" value="RECEPTOR-LIKE SERINE/THREONINE-PROTEIN KINASE SD1-8"/>
    <property type="match status" value="1"/>
</dbReference>
<dbReference type="InterPro" id="IPR000719">
    <property type="entry name" value="Prot_kinase_dom"/>
</dbReference>
<feature type="signal peptide" evidence="12">
    <location>
        <begin position="1"/>
        <end position="22"/>
    </location>
</feature>
<dbReference type="InterPro" id="IPR011009">
    <property type="entry name" value="Kinase-like_dom_sf"/>
</dbReference>
<dbReference type="PROSITE" id="PS00108">
    <property type="entry name" value="PROTEIN_KINASE_ST"/>
    <property type="match status" value="1"/>
</dbReference>
<evidence type="ECO:0000313" key="17">
    <source>
        <dbReference type="Proteomes" id="UP000826656"/>
    </source>
</evidence>
<dbReference type="EMBL" id="JAIVGD010000011">
    <property type="protein sequence ID" value="KAH0770612.1"/>
    <property type="molecule type" value="Genomic_DNA"/>
</dbReference>
<dbReference type="InterPro" id="IPR008271">
    <property type="entry name" value="Ser/Thr_kinase_AS"/>
</dbReference>
<proteinExistence type="predicted"/>
<dbReference type="CDD" id="cd14066">
    <property type="entry name" value="STKc_IRAK"/>
    <property type="match status" value="1"/>
</dbReference>
<dbReference type="Pfam" id="PF00954">
    <property type="entry name" value="S_locus_glycop"/>
    <property type="match status" value="1"/>
</dbReference>
<evidence type="ECO:0000256" key="1">
    <source>
        <dbReference type="ARBA" id="ARBA00004251"/>
    </source>
</evidence>
<feature type="chain" id="PRO_5046183050" evidence="12">
    <location>
        <begin position="23"/>
        <end position="1054"/>
    </location>
</feature>
<keyword evidence="2" id="KW-1003">Cell membrane</keyword>
<evidence type="ECO:0000256" key="5">
    <source>
        <dbReference type="ARBA" id="ARBA00022729"/>
    </source>
</evidence>
<evidence type="ECO:0000256" key="7">
    <source>
        <dbReference type="ARBA" id="ARBA00022777"/>
    </source>
</evidence>
<dbReference type="CDD" id="cd00028">
    <property type="entry name" value="B_lectin"/>
    <property type="match status" value="1"/>
</dbReference>
<keyword evidence="4" id="KW-0808">Transferase</keyword>
<evidence type="ECO:0000313" key="16">
    <source>
        <dbReference type="EMBL" id="KAH0770612.1"/>
    </source>
</evidence>
<evidence type="ECO:0000256" key="6">
    <source>
        <dbReference type="ARBA" id="ARBA00022741"/>
    </source>
</evidence>
<gene>
    <name evidence="16" type="ORF">KY290_014593</name>
</gene>
<keyword evidence="10" id="KW-0325">Glycoprotein</keyword>
<comment type="subcellular location">
    <subcellularLocation>
        <location evidence="1">Cell membrane</location>
        <topology evidence="1">Single-pass type I membrane protein</topology>
    </subcellularLocation>
</comment>
<dbReference type="InterPro" id="IPR003609">
    <property type="entry name" value="Pan_app"/>
</dbReference>
<evidence type="ECO:0000256" key="12">
    <source>
        <dbReference type="SAM" id="SignalP"/>
    </source>
</evidence>
<evidence type="ECO:0000256" key="9">
    <source>
        <dbReference type="ARBA" id="ARBA00023157"/>
    </source>
</evidence>
<evidence type="ECO:0000259" key="15">
    <source>
        <dbReference type="PROSITE" id="PS50948"/>
    </source>
</evidence>
<dbReference type="PROSITE" id="PS50948">
    <property type="entry name" value="PAN"/>
    <property type="match status" value="1"/>
</dbReference>
<evidence type="ECO:0000256" key="3">
    <source>
        <dbReference type="ARBA" id="ARBA00022527"/>
    </source>
</evidence>
<dbReference type="SMART" id="SM00220">
    <property type="entry name" value="S_TKc"/>
    <property type="match status" value="1"/>
</dbReference>
<dbReference type="InterPro" id="IPR036426">
    <property type="entry name" value="Bulb-type_lectin_dom_sf"/>
</dbReference>
<dbReference type="Gene3D" id="2.90.10.10">
    <property type="entry name" value="Bulb-type lectin domain"/>
    <property type="match status" value="1"/>
</dbReference>
<keyword evidence="11" id="KW-0472">Membrane</keyword>
<dbReference type="SUPFAM" id="SSF51110">
    <property type="entry name" value="alpha-D-mannose-specific plant lectins"/>
    <property type="match status" value="1"/>
</dbReference>
<dbReference type="Pfam" id="PF08276">
    <property type="entry name" value="PAN_2"/>
    <property type="match status" value="1"/>
</dbReference>
<dbReference type="PROSITE" id="PS50011">
    <property type="entry name" value="PROTEIN_KINASE_DOM"/>
    <property type="match status" value="1"/>
</dbReference>
<evidence type="ECO:0000256" key="10">
    <source>
        <dbReference type="ARBA" id="ARBA00023180"/>
    </source>
</evidence>
<evidence type="ECO:0000256" key="8">
    <source>
        <dbReference type="ARBA" id="ARBA00022840"/>
    </source>
</evidence>
<keyword evidence="11" id="KW-1133">Transmembrane helix</keyword>
<evidence type="ECO:0000256" key="11">
    <source>
        <dbReference type="SAM" id="Phobius"/>
    </source>
</evidence>
<feature type="transmembrane region" description="Helical" evidence="11">
    <location>
        <begin position="647"/>
        <end position="669"/>
    </location>
</feature>
<sequence>MKSTSVFLFVFLLYLSHFKCDSRDIIASRNILSNKRKTLVSAGQIFELGLFNTRSKDGELRNYVGIWYRVSPKTIVWVANRDKPIPISAEILAIGIDVDGNLKVLDSKKNSYFSTGLVSASSSKRTAKLYDSGNLVVIDDLSGKRLWQSFDNPTDTFLPGMNMDSALKLTAWRVTQEDPSTGDYTFRQSQRKFEYNILLQKTVLRWKGSAPAAYAKPYSFNELPSFVVSMLNNFSLNTKQQYTPILNKSRTDDVSSVPDFNYTRLVMNFSSVPDFNYTRLVMNSSGKIQLYDWCNETTGWLQRWSEPQGPCDVYETCGKFGICNSGFMSRCKCLPGFDPISPDEWTVGTYTDGCSRKSVSSCNKKSEFDTFSNMHLMKFEEPDMPNVEAKSEEDCRKGCLRNCKCLAYSYFERPIAERETSSMGTVRSCQIWTKDLNNLQENYTGGFNLSVRVAITDIGAITRRNCKPCGSNIIPYPLSSQPNCGDPLYYSFSCDDLTGEARFQTLNGLYPVIDINKENRTFVIQVHAEIAGNSCDATTQVLWLNQSLPFHRIDRCDEGKSQNLSPGGFRNQIQIMWKPPPEPTCRTSADCVDWPNSSCNIREGQGQRRCLCNQYYKWNALAINCTREHAGQRGWSGEKATSLNLKVLIISVSVAAAGTITITICYVIYHRKKVARRKAKKISLGNGIEYLSECGGSSKYLVTEDDKKRIDIPFFNLESILVATDNFSDANRLGQGGFGPVYKGKFPQGQEMAIKRLSSHSSQGAEEFKNEVMLIAKLQHRNLVKLLGYCIEENEKILLYEYMPNKSLDTHIFNHSVRPLLNWNIRFEIILGIARGLLYLHHDSRLRIIHRDLKTSNILLDEEMNAKISDFGLARNVEGKSIDAKTQKVAGTYGYLAPEYALEGLFSIKSDVFAFGVVVLEIISGNKNLDVLEDTNLLGHAWKLWMENKALDIMDQSLVDTFNEIEVVKCINIGLLCVQEDPGDRPIMSNVIIMLGSDSMPLPRPNQPAYVTRKNYTIGASTSSSSSYNYNNYYNYDSFTGSKNELTITDMQGR</sequence>
<keyword evidence="8" id="KW-0067">ATP-binding</keyword>
<dbReference type="InterPro" id="IPR001480">
    <property type="entry name" value="Bulb-type_lectin_dom"/>
</dbReference>
<feature type="domain" description="Apple" evidence="15">
    <location>
        <begin position="362"/>
        <end position="454"/>
    </location>
</feature>
<keyword evidence="17" id="KW-1185">Reference proteome</keyword>
<feature type="domain" description="Bulb-type lectin" evidence="14">
    <location>
        <begin position="23"/>
        <end position="150"/>
    </location>
</feature>
<organism evidence="16 17">
    <name type="scientific">Solanum tuberosum</name>
    <name type="common">Potato</name>
    <dbReference type="NCBI Taxonomy" id="4113"/>
    <lineage>
        <taxon>Eukaryota</taxon>
        <taxon>Viridiplantae</taxon>
        <taxon>Streptophyta</taxon>
        <taxon>Embryophyta</taxon>
        <taxon>Tracheophyta</taxon>
        <taxon>Spermatophyta</taxon>
        <taxon>Magnoliopsida</taxon>
        <taxon>eudicotyledons</taxon>
        <taxon>Gunneridae</taxon>
        <taxon>Pentapetalae</taxon>
        <taxon>asterids</taxon>
        <taxon>lamiids</taxon>
        <taxon>Solanales</taxon>
        <taxon>Solanaceae</taxon>
        <taxon>Solanoideae</taxon>
        <taxon>Solaneae</taxon>
        <taxon>Solanum</taxon>
    </lineage>
</organism>
<keyword evidence="9" id="KW-1015">Disulfide bond</keyword>
<dbReference type="SUPFAM" id="SSF56112">
    <property type="entry name" value="Protein kinase-like (PK-like)"/>
    <property type="match status" value="1"/>
</dbReference>
<dbReference type="SMART" id="SM00473">
    <property type="entry name" value="PAN_AP"/>
    <property type="match status" value="1"/>
</dbReference>